<accession>A0A316AX51</accession>
<dbReference type="RefSeq" id="WP_109677623.1">
    <property type="nucleotide sequence ID" value="NZ_QGDT01000016.1"/>
</dbReference>
<dbReference type="EMBL" id="QGDT01000016">
    <property type="protein sequence ID" value="PWJ54777.1"/>
    <property type="molecule type" value="Genomic_DNA"/>
</dbReference>
<keyword evidence="3" id="KW-1185">Reference proteome</keyword>
<keyword evidence="1" id="KW-0812">Transmembrane</keyword>
<sequence>MKIRESLNFFLDLKGNTTEKSEIKVYNKFIGILTALESRNLTMPQLTSIEEALDNLALQAKTDDPKKHFNKKLTEFKDFLRVEHSLISEGYFMGYGMLFGLLAGTIFQYYYGVYSVIAGIIAGMAIGAIMDSKAQKQGRVLKIRITE</sequence>
<keyword evidence="1" id="KW-0472">Membrane</keyword>
<keyword evidence="1" id="KW-1133">Transmembrane helix</keyword>
<protein>
    <submittedName>
        <fullName evidence="2">Uncharacterized protein</fullName>
    </submittedName>
</protein>
<dbReference type="Proteomes" id="UP000245880">
    <property type="component" value="Unassembled WGS sequence"/>
</dbReference>
<dbReference type="OrthoDB" id="1139266at2"/>
<feature type="transmembrane region" description="Helical" evidence="1">
    <location>
        <begin position="113"/>
        <end position="130"/>
    </location>
</feature>
<gene>
    <name evidence="2" type="ORF">CLV98_11664</name>
</gene>
<comment type="caution">
    <text evidence="2">The sequence shown here is derived from an EMBL/GenBank/DDBJ whole genome shotgun (WGS) entry which is preliminary data.</text>
</comment>
<reference evidence="2 3" key="1">
    <citation type="submission" date="2018-03" db="EMBL/GenBank/DDBJ databases">
        <title>Genomic Encyclopedia of Archaeal and Bacterial Type Strains, Phase II (KMG-II): from individual species to whole genera.</title>
        <authorList>
            <person name="Goeker M."/>
        </authorList>
    </citation>
    <scope>NUCLEOTIDE SEQUENCE [LARGE SCALE GENOMIC DNA]</scope>
    <source>
        <strain evidence="2 3">DSM 100346</strain>
    </source>
</reference>
<proteinExistence type="predicted"/>
<name>A0A316AX51_9BACT</name>
<evidence type="ECO:0000313" key="2">
    <source>
        <dbReference type="EMBL" id="PWJ54777.1"/>
    </source>
</evidence>
<organism evidence="2 3">
    <name type="scientific">Dyadobacter jejuensis</name>
    <dbReference type="NCBI Taxonomy" id="1082580"/>
    <lineage>
        <taxon>Bacteria</taxon>
        <taxon>Pseudomonadati</taxon>
        <taxon>Bacteroidota</taxon>
        <taxon>Cytophagia</taxon>
        <taxon>Cytophagales</taxon>
        <taxon>Spirosomataceae</taxon>
        <taxon>Dyadobacter</taxon>
    </lineage>
</organism>
<dbReference type="AlphaFoldDB" id="A0A316AX51"/>
<evidence type="ECO:0000313" key="3">
    <source>
        <dbReference type="Proteomes" id="UP000245880"/>
    </source>
</evidence>
<evidence type="ECO:0000256" key="1">
    <source>
        <dbReference type="SAM" id="Phobius"/>
    </source>
</evidence>